<dbReference type="PANTHER" id="PTHR33204:SF18">
    <property type="entry name" value="TRANSCRIPTIONAL REGULATORY PROTEIN"/>
    <property type="match status" value="1"/>
</dbReference>
<dbReference type="SUPFAM" id="SSF46785">
    <property type="entry name" value="Winged helix' DNA-binding domain"/>
    <property type="match status" value="1"/>
</dbReference>
<keyword evidence="3" id="KW-0804">Transcription</keyword>
<dbReference type="Proteomes" id="UP000321197">
    <property type="component" value="Unassembled WGS sequence"/>
</dbReference>
<proteinExistence type="predicted"/>
<evidence type="ECO:0000313" key="6">
    <source>
        <dbReference type="Proteomes" id="UP000321197"/>
    </source>
</evidence>
<dbReference type="PROSITE" id="PS51118">
    <property type="entry name" value="HTH_HXLR"/>
    <property type="match status" value="1"/>
</dbReference>
<dbReference type="InterPro" id="IPR036390">
    <property type="entry name" value="WH_DNA-bd_sf"/>
</dbReference>
<dbReference type="Pfam" id="PF01638">
    <property type="entry name" value="HxlR"/>
    <property type="match status" value="1"/>
</dbReference>
<reference evidence="5 6" key="1">
    <citation type="submission" date="2019-07" db="EMBL/GenBank/DDBJ databases">
        <title>Whole genome shotgun sequence of Meiothermus hypogaeus NBRC 106114.</title>
        <authorList>
            <person name="Hosoyama A."/>
            <person name="Uohara A."/>
            <person name="Ohji S."/>
            <person name="Ichikawa N."/>
        </authorList>
    </citation>
    <scope>NUCLEOTIDE SEQUENCE [LARGE SCALE GENOMIC DNA]</scope>
    <source>
        <strain evidence="5 6">NBRC 106114</strain>
    </source>
</reference>
<gene>
    <name evidence="5" type="ORF">MHY01S_11830</name>
</gene>
<evidence type="ECO:0000259" key="4">
    <source>
        <dbReference type="PROSITE" id="PS51118"/>
    </source>
</evidence>
<dbReference type="Gene3D" id="1.10.10.10">
    <property type="entry name" value="Winged helix-like DNA-binding domain superfamily/Winged helix DNA-binding domain"/>
    <property type="match status" value="1"/>
</dbReference>
<keyword evidence="1" id="KW-0805">Transcription regulation</keyword>
<dbReference type="PANTHER" id="PTHR33204">
    <property type="entry name" value="TRANSCRIPTIONAL REGULATOR, MARR FAMILY"/>
    <property type="match status" value="1"/>
</dbReference>
<dbReference type="EMBL" id="BJXL01000028">
    <property type="protein sequence ID" value="GEM83017.1"/>
    <property type="molecule type" value="Genomic_DNA"/>
</dbReference>
<sequence>MVANTVDVLNDRCPSRQVIALIADKWSILVLYALSREGTLRYGQLQRTVRGISQKMLTQTLRELERNGLVSRMVYEVVPPQVEYELTDLGKSLRRVLSELCGWAQGNLEQVARARELYDLEKGNPT</sequence>
<dbReference type="InterPro" id="IPR002577">
    <property type="entry name" value="HTH_HxlR"/>
</dbReference>
<evidence type="ECO:0000256" key="1">
    <source>
        <dbReference type="ARBA" id="ARBA00023015"/>
    </source>
</evidence>
<dbReference type="OrthoDB" id="9791143at2"/>
<name>A0A511R147_9DEIN</name>
<feature type="domain" description="HTH hxlR-type" evidence="4">
    <location>
        <begin position="13"/>
        <end position="112"/>
    </location>
</feature>
<evidence type="ECO:0000256" key="3">
    <source>
        <dbReference type="ARBA" id="ARBA00023163"/>
    </source>
</evidence>
<evidence type="ECO:0000313" key="5">
    <source>
        <dbReference type="EMBL" id="GEM83017.1"/>
    </source>
</evidence>
<dbReference type="GO" id="GO:0003677">
    <property type="term" value="F:DNA binding"/>
    <property type="evidence" value="ECO:0007669"/>
    <property type="project" value="UniProtKB-KW"/>
</dbReference>
<organism evidence="5 6">
    <name type="scientific">Meiothermus hypogaeus NBRC 106114</name>
    <dbReference type="NCBI Taxonomy" id="1227553"/>
    <lineage>
        <taxon>Bacteria</taxon>
        <taxon>Thermotogati</taxon>
        <taxon>Deinococcota</taxon>
        <taxon>Deinococci</taxon>
        <taxon>Thermales</taxon>
        <taxon>Thermaceae</taxon>
        <taxon>Meiothermus</taxon>
    </lineage>
</organism>
<dbReference type="RefSeq" id="WP_119341815.1">
    <property type="nucleotide sequence ID" value="NZ_BJXL01000028.1"/>
</dbReference>
<accession>A0A511R147</accession>
<dbReference type="InterPro" id="IPR036388">
    <property type="entry name" value="WH-like_DNA-bd_sf"/>
</dbReference>
<dbReference type="AlphaFoldDB" id="A0A511R147"/>
<keyword evidence="2" id="KW-0238">DNA-binding</keyword>
<comment type="caution">
    <text evidence="5">The sequence shown here is derived from an EMBL/GenBank/DDBJ whole genome shotgun (WGS) entry which is preliminary data.</text>
</comment>
<protein>
    <submittedName>
        <fullName evidence="5">HxlR family transcriptional regulator</fullName>
    </submittedName>
</protein>
<evidence type="ECO:0000256" key="2">
    <source>
        <dbReference type="ARBA" id="ARBA00023125"/>
    </source>
</evidence>